<name>A0ABS7FFT9_9NEIS</name>
<feature type="transmembrane region" description="Helical" evidence="1">
    <location>
        <begin position="172"/>
        <end position="193"/>
    </location>
</feature>
<keyword evidence="3" id="KW-1185">Reference proteome</keyword>
<feature type="transmembrane region" description="Helical" evidence="1">
    <location>
        <begin position="140"/>
        <end position="160"/>
    </location>
</feature>
<feature type="transmembrane region" description="Helical" evidence="1">
    <location>
        <begin position="38"/>
        <end position="55"/>
    </location>
</feature>
<comment type="caution">
    <text evidence="2">The sequence shown here is derived from an EMBL/GenBank/DDBJ whole genome shotgun (WGS) entry which is preliminary data.</text>
</comment>
<gene>
    <name evidence="2" type="ORF">KIF53_14970</name>
</gene>
<dbReference type="EMBL" id="JAHDTB010000013">
    <property type="protein sequence ID" value="MBW8288935.1"/>
    <property type="molecule type" value="Genomic_DNA"/>
</dbReference>
<keyword evidence="1" id="KW-0472">Membrane</keyword>
<keyword evidence="1" id="KW-0812">Transmembrane</keyword>
<feature type="transmembrane region" description="Helical" evidence="1">
    <location>
        <begin position="93"/>
        <end position="110"/>
    </location>
</feature>
<evidence type="ECO:0000313" key="2">
    <source>
        <dbReference type="EMBL" id="MBW8288935.1"/>
    </source>
</evidence>
<evidence type="ECO:0000313" key="3">
    <source>
        <dbReference type="Proteomes" id="UP000711178"/>
    </source>
</evidence>
<organism evidence="2 3">
    <name type="scientific">Chromobacterium subtsugae</name>
    <dbReference type="NCBI Taxonomy" id="251747"/>
    <lineage>
        <taxon>Bacteria</taxon>
        <taxon>Pseudomonadati</taxon>
        <taxon>Pseudomonadota</taxon>
        <taxon>Betaproteobacteria</taxon>
        <taxon>Neisseriales</taxon>
        <taxon>Chromobacteriaceae</taxon>
        <taxon>Chromobacterium</taxon>
    </lineage>
</organism>
<feature type="transmembrane region" description="Helical" evidence="1">
    <location>
        <begin position="316"/>
        <end position="334"/>
    </location>
</feature>
<proteinExistence type="predicted"/>
<protein>
    <submittedName>
        <fullName evidence="2">Uncharacterized protein</fullName>
    </submittedName>
</protein>
<sequence>MGVFLYSTGHKLYKQSIFYANKWIAPLFRDDKIFRRNCIYLALALFTWCLLLSPFQSSKEAIISASRLLVETSLVFALIKFQPQNTPRWCFKFIIWLGTINGIIVVFQIMEGLNYLDIGFSKIITDVWKLPVNEYSRKPGLFSGFQSSSYISFMAIVLLIQYEKSKTGIFGAINFFTIFFGARTFLVFLPAFALINRRILAYFVFINIALLGTTNILDSHAYVKMMVSHLKTRVFPAMDAVYTLRPGISESASDTFTQYQITPQDINKKSEAVENTIAAGNKFPYKQLLLGNGMPRYSKEGGLDTMLSRWLKQSGAPAAILVSLLTLLICLKIGSKKGLVNKVLMLALLLSSVKGELVTATLIFSSLLIYSLTDFDLQKNY</sequence>
<feature type="transmembrane region" description="Helical" evidence="1">
    <location>
        <begin position="346"/>
        <end position="370"/>
    </location>
</feature>
<feature type="transmembrane region" description="Helical" evidence="1">
    <location>
        <begin position="199"/>
        <end position="217"/>
    </location>
</feature>
<evidence type="ECO:0000256" key="1">
    <source>
        <dbReference type="SAM" id="Phobius"/>
    </source>
</evidence>
<accession>A0ABS7FFT9</accession>
<keyword evidence="1" id="KW-1133">Transmembrane helix</keyword>
<dbReference type="GeneID" id="89687614"/>
<reference evidence="2 3" key="1">
    <citation type="submission" date="2021-05" db="EMBL/GenBank/DDBJ databases">
        <title>Draft Whole Genome Sequencing Of Biosensor Chromobacterium violaceum Strain CV026 Reveals A Regulatory RNA In Chromobacterium violaceum Phenotype Regulatory Network.</title>
        <authorList>
            <person name="Hong K.W."/>
            <person name="Chan K.G."/>
            <person name="Chang C.-Y."/>
        </authorList>
    </citation>
    <scope>NUCLEOTIDE SEQUENCE [LARGE SCALE GENOMIC DNA]</scope>
    <source>
        <strain evidence="2 3">ATCC 31532</strain>
    </source>
</reference>
<dbReference type="RefSeq" id="WP_146008424.1">
    <property type="nucleotide sequence ID" value="NZ_CP142381.1"/>
</dbReference>
<dbReference type="Proteomes" id="UP000711178">
    <property type="component" value="Unassembled WGS sequence"/>
</dbReference>